<keyword evidence="1" id="KW-0472">Membrane</keyword>
<name>A0ABT2LTN9_9HYPH</name>
<gene>
    <name evidence="2" type="ORF">N5A92_23075</name>
</gene>
<reference evidence="2 3" key="1">
    <citation type="submission" date="2022-09" db="EMBL/GenBank/DDBJ databases">
        <title>Chelativorans salina sp. nov., a novel slightly halophilic bacterium isolated from a saline lake sediment enrichment.</title>
        <authorList>
            <person name="Gao L."/>
            <person name="Fang B.-Z."/>
            <person name="Li W.-J."/>
        </authorList>
    </citation>
    <scope>NUCLEOTIDE SEQUENCE [LARGE SCALE GENOMIC DNA]</scope>
    <source>
        <strain evidence="2 3">EGI FJ00035</strain>
    </source>
</reference>
<organism evidence="2 3">
    <name type="scientific">Chelativorans salis</name>
    <dbReference type="NCBI Taxonomy" id="2978478"/>
    <lineage>
        <taxon>Bacteria</taxon>
        <taxon>Pseudomonadati</taxon>
        <taxon>Pseudomonadota</taxon>
        <taxon>Alphaproteobacteria</taxon>
        <taxon>Hyphomicrobiales</taxon>
        <taxon>Phyllobacteriaceae</taxon>
        <taxon>Chelativorans</taxon>
    </lineage>
</organism>
<feature type="transmembrane region" description="Helical" evidence="1">
    <location>
        <begin position="20"/>
        <end position="43"/>
    </location>
</feature>
<proteinExistence type="predicted"/>
<dbReference type="EMBL" id="JAOCZP010000010">
    <property type="protein sequence ID" value="MCT7377905.1"/>
    <property type="molecule type" value="Genomic_DNA"/>
</dbReference>
<evidence type="ECO:0000313" key="3">
    <source>
        <dbReference type="Proteomes" id="UP001320831"/>
    </source>
</evidence>
<sequence length="131" mass="14506">MAVILRSGAKALEDHTPLKAPWSLVLSILAIAVLMAGFFFCLAPRSQAKPPVSCSGYALGRHSLRARGWIVAFMRLLRRLRESALHLRAASDHEFGIVQRPQRAAVLFMANEIGDLGLLRGILELARSYER</sequence>
<comment type="caution">
    <text evidence="2">The sequence shown here is derived from an EMBL/GenBank/DDBJ whole genome shotgun (WGS) entry which is preliminary data.</text>
</comment>
<accession>A0ABT2LTN9</accession>
<keyword evidence="1" id="KW-0812">Transmembrane</keyword>
<protein>
    <submittedName>
        <fullName evidence="2">Uncharacterized protein</fullName>
    </submittedName>
</protein>
<keyword evidence="3" id="KW-1185">Reference proteome</keyword>
<evidence type="ECO:0000313" key="2">
    <source>
        <dbReference type="EMBL" id="MCT7377905.1"/>
    </source>
</evidence>
<dbReference type="Proteomes" id="UP001320831">
    <property type="component" value="Unassembled WGS sequence"/>
</dbReference>
<keyword evidence="1" id="KW-1133">Transmembrane helix</keyword>
<evidence type="ECO:0000256" key="1">
    <source>
        <dbReference type="SAM" id="Phobius"/>
    </source>
</evidence>